<dbReference type="AlphaFoldDB" id="A0A6G8APW0"/>
<evidence type="ECO:0000313" key="5">
    <source>
        <dbReference type="EMBL" id="QIL47118.1"/>
    </source>
</evidence>
<evidence type="ECO:0000256" key="2">
    <source>
        <dbReference type="ARBA" id="ARBA00023125"/>
    </source>
</evidence>
<dbReference type="Pfam" id="PF00392">
    <property type="entry name" value="GntR"/>
    <property type="match status" value="1"/>
</dbReference>
<accession>A0A6G8APW0</accession>
<dbReference type="Proteomes" id="UP000501747">
    <property type="component" value="Chromosome"/>
</dbReference>
<organism evidence="5 6">
    <name type="scientific">Vagococcus hydrophili</name>
    <dbReference type="NCBI Taxonomy" id="2714947"/>
    <lineage>
        <taxon>Bacteria</taxon>
        <taxon>Bacillati</taxon>
        <taxon>Bacillota</taxon>
        <taxon>Bacilli</taxon>
        <taxon>Lactobacillales</taxon>
        <taxon>Enterococcaceae</taxon>
        <taxon>Vagococcus</taxon>
    </lineage>
</organism>
<name>A0A6G8APW0_9ENTE</name>
<dbReference type="RefSeq" id="WP_166033230.1">
    <property type="nucleotide sequence ID" value="NZ_CP049887.1"/>
</dbReference>
<feature type="domain" description="HTH gntR-type" evidence="4">
    <location>
        <begin position="4"/>
        <end position="71"/>
    </location>
</feature>
<dbReference type="InterPro" id="IPR000524">
    <property type="entry name" value="Tscrpt_reg_HTH_GntR"/>
</dbReference>
<dbReference type="SMART" id="SM00345">
    <property type="entry name" value="HTH_GNTR"/>
    <property type="match status" value="1"/>
</dbReference>
<dbReference type="GO" id="GO:0003700">
    <property type="term" value="F:DNA-binding transcription factor activity"/>
    <property type="evidence" value="ECO:0007669"/>
    <property type="project" value="InterPro"/>
</dbReference>
<protein>
    <submittedName>
        <fullName evidence="5">GntR family transcriptional regulator</fullName>
    </submittedName>
</protein>
<dbReference type="SUPFAM" id="SSF46785">
    <property type="entry name" value="Winged helix' DNA-binding domain"/>
    <property type="match status" value="1"/>
</dbReference>
<keyword evidence="6" id="KW-1185">Reference proteome</keyword>
<evidence type="ECO:0000259" key="4">
    <source>
        <dbReference type="PROSITE" id="PS50949"/>
    </source>
</evidence>
<reference evidence="5 6" key="1">
    <citation type="submission" date="2020-03" db="EMBL/GenBank/DDBJ databases">
        <title>Vagococcus sp. nov., isolated from beetles.</title>
        <authorList>
            <person name="Hyun D.-W."/>
            <person name="Bae J.-W."/>
        </authorList>
    </citation>
    <scope>NUCLEOTIDE SEQUENCE [LARGE SCALE GENOMIC DNA]</scope>
    <source>
        <strain evidence="5 6">HDW17B</strain>
    </source>
</reference>
<evidence type="ECO:0000313" key="6">
    <source>
        <dbReference type="Proteomes" id="UP000501747"/>
    </source>
</evidence>
<dbReference type="PROSITE" id="PS50949">
    <property type="entry name" value="HTH_GNTR"/>
    <property type="match status" value="1"/>
</dbReference>
<dbReference type="InterPro" id="IPR036390">
    <property type="entry name" value="WH_DNA-bd_sf"/>
</dbReference>
<sequence>MKKSRMQLLAYNYIKENIENDKWENEFRLVEQDISNDLEISRTPIREAINSLILEGYLEKETNRGVVVKKQIISVEEFIERTQLLELLLSNYLFQLQVKRLKFDTTEIKNILILIEKESDFAVKRTCLGKILTVFLECMENKIVKQIVKKNFQQLDYVIFPNEAADFLYQEINECMLKLCDNIDKNEYEVGRKTIRVFFNRLNLELIDQQI</sequence>
<gene>
    <name evidence="5" type="ORF">G7082_00535</name>
</gene>
<evidence type="ECO:0000256" key="3">
    <source>
        <dbReference type="ARBA" id="ARBA00023163"/>
    </source>
</evidence>
<evidence type="ECO:0000256" key="1">
    <source>
        <dbReference type="ARBA" id="ARBA00023015"/>
    </source>
</evidence>
<dbReference type="InterPro" id="IPR036388">
    <property type="entry name" value="WH-like_DNA-bd_sf"/>
</dbReference>
<keyword evidence="2" id="KW-0238">DNA-binding</keyword>
<dbReference type="KEGG" id="vhy:G7082_00535"/>
<dbReference type="GO" id="GO:0003677">
    <property type="term" value="F:DNA binding"/>
    <property type="evidence" value="ECO:0007669"/>
    <property type="project" value="UniProtKB-KW"/>
</dbReference>
<keyword evidence="1" id="KW-0805">Transcription regulation</keyword>
<dbReference type="EMBL" id="CP049887">
    <property type="protein sequence ID" value="QIL47118.1"/>
    <property type="molecule type" value="Genomic_DNA"/>
</dbReference>
<dbReference type="Gene3D" id="1.10.10.10">
    <property type="entry name" value="Winged helix-like DNA-binding domain superfamily/Winged helix DNA-binding domain"/>
    <property type="match status" value="1"/>
</dbReference>
<keyword evidence="3" id="KW-0804">Transcription</keyword>
<proteinExistence type="predicted"/>